<dbReference type="Pfam" id="PF01969">
    <property type="entry name" value="Ni_insertion"/>
    <property type="match status" value="1"/>
</dbReference>
<evidence type="ECO:0000256" key="2">
    <source>
        <dbReference type="SAM" id="MobiDB-lite"/>
    </source>
</evidence>
<dbReference type="PANTHER" id="PTHR36566:SF1">
    <property type="entry name" value="PYRIDINIUM-3,5-BISTHIOCARBOXYLIC ACID MONONUCLEOTIDE NICKEL INSERTION PROTEIN"/>
    <property type="match status" value="1"/>
</dbReference>
<evidence type="ECO:0000313" key="3">
    <source>
        <dbReference type="EMBL" id="VWL89892.1"/>
    </source>
</evidence>
<reference evidence="3 4" key="1">
    <citation type="submission" date="2019-10" db="EMBL/GenBank/DDBJ databases">
        <authorList>
            <person name="Wolf R A."/>
        </authorList>
    </citation>
    <scope>NUCLEOTIDE SEQUENCE [LARGE SCALE GENOMIC DNA]</scope>
    <source>
        <strain evidence="3">Collinsella_aerofaciens_DSM_13712</strain>
    </source>
</reference>
<name>A0A5K1IPB0_9ACTN</name>
<organism evidence="3 4">
    <name type="scientific">Collinsella aerofaciens</name>
    <dbReference type="NCBI Taxonomy" id="74426"/>
    <lineage>
        <taxon>Bacteria</taxon>
        <taxon>Bacillati</taxon>
        <taxon>Actinomycetota</taxon>
        <taxon>Coriobacteriia</taxon>
        <taxon>Coriobacteriales</taxon>
        <taxon>Coriobacteriaceae</taxon>
        <taxon>Collinsella</taxon>
    </lineage>
</organism>
<feature type="region of interest" description="Disordered" evidence="2">
    <location>
        <begin position="90"/>
        <end position="142"/>
    </location>
</feature>
<accession>A0A5K1IPB0</accession>
<dbReference type="PANTHER" id="PTHR36566">
    <property type="entry name" value="NICKEL INSERTION PROTEIN-RELATED"/>
    <property type="match status" value="1"/>
</dbReference>
<dbReference type="AlphaFoldDB" id="A0A5K1IPB0"/>
<dbReference type="InterPro" id="IPR002822">
    <property type="entry name" value="Ni_insertion"/>
</dbReference>
<evidence type="ECO:0000256" key="1">
    <source>
        <dbReference type="ARBA" id="ARBA00022596"/>
    </source>
</evidence>
<protein>
    <recommendedName>
        <fullName evidence="5">LarC family nickel insertion protein</fullName>
    </recommendedName>
</protein>
<sequence length="311" mass="33521">MSNHQHTLIIDGTSGISGDMTVAALLDLGASEEHLREQLATLPVDGFTIAVTRANKHGIDACDFDVQLAEELENHDHDMAWLYGNEATAEHTHEHEHGHEHEHHHHDHGGHEHEHCHEHDHEGHAHEHEDHHHTHHHHHRSLADVTAIIDGSQLSDGAKRRALAIFTALAAAEAKAHGKTPETVMFHEVGAIDSIVDICSVAICLDDLGIEDIVVESLSEGHGTIHCAHGLMPIPVPAVVNLCQAGNIALTPAPVAGELVTPTGAAIVAALRTSEHLPARYRIEAVGYGAGKRPYEGCSGTLRCLLVHVDA</sequence>
<feature type="compositionally biased region" description="Basic and acidic residues" evidence="2">
    <location>
        <begin position="109"/>
        <end position="132"/>
    </location>
</feature>
<keyword evidence="1" id="KW-0533">Nickel</keyword>
<feature type="compositionally biased region" description="Basic and acidic residues" evidence="2">
    <location>
        <begin position="90"/>
        <end position="101"/>
    </location>
</feature>
<dbReference type="EMBL" id="CABWIF010000005">
    <property type="protein sequence ID" value="VWL89892.1"/>
    <property type="molecule type" value="Genomic_DNA"/>
</dbReference>
<proteinExistence type="predicted"/>
<evidence type="ECO:0000313" key="4">
    <source>
        <dbReference type="Proteomes" id="UP000368032"/>
    </source>
</evidence>
<evidence type="ECO:0008006" key="5">
    <source>
        <dbReference type="Google" id="ProtNLM"/>
    </source>
</evidence>
<gene>
    <name evidence="3" type="ORF">CKJAJONC_01407</name>
</gene>
<dbReference type="Proteomes" id="UP000368032">
    <property type="component" value="Unassembled WGS sequence"/>
</dbReference>
<dbReference type="RefSeq" id="WP_152067527.1">
    <property type="nucleotide sequence ID" value="NZ_CABWIF010000005.1"/>
</dbReference>